<evidence type="ECO:0000313" key="2">
    <source>
        <dbReference type="Proteomes" id="UP001500466"/>
    </source>
</evidence>
<proteinExistence type="predicted"/>
<protein>
    <submittedName>
        <fullName evidence="1">Uncharacterized protein</fullName>
    </submittedName>
</protein>
<dbReference type="EMBL" id="BAABHS010000001">
    <property type="protein sequence ID" value="GAA4947335.1"/>
    <property type="molecule type" value="Genomic_DNA"/>
</dbReference>
<comment type="caution">
    <text evidence="1">The sequence shown here is derived from an EMBL/GenBank/DDBJ whole genome shotgun (WGS) entry which is preliminary data.</text>
</comment>
<gene>
    <name evidence="1" type="ORF">GCM10023205_04040</name>
</gene>
<sequence length="72" mass="7543">MAIDPTSLTLDVIARTETAATAVAHLAVGTRMTFTVDDIVEAVERGLPVFYPVPSADGATRRDVIVQIAGTS</sequence>
<keyword evidence="2" id="KW-1185">Reference proteome</keyword>
<reference evidence="2" key="1">
    <citation type="journal article" date="2019" name="Int. J. Syst. Evol. Microbiol.">
        <title>The Global Catalogue of Microorganisms (GCM) 10K type strain sequencing project: providing services to taxonomists for standard genome sequencing and annotation.</title>
        <authorList>
            <consortium name="The Broad Institute Genomics Platform"/>
            <consortium name="The Broad Institute Genome Sequencing Center for Infectious Disease"/>
            <person name="Wu L."/>
            <person name="Ma J."/>
        </authorList>
    </citation>
    <scope>NUCLEOTIDE SEQUENCE [LARGE SCALE GENOMIC DNA]</scope>
    <source>
        <strain evidence="2">JCM 17986</strain>
    </source>
</reference>
<organism evidence="1 2">
    <name type="scientific">Yinghuangia aomiensis</name>
    <dbReference type="NCBI Taxonomy" id="676205"/>
    <lineage>
        <taxon>Bacteria</taxon>
        <taxon>Bacillati</taxon>
        <taxon>Actinomycetota</taxon>
        <taxon>Actinomycetes</taxon>
        <taxon>Kitasatosporales</taxon>
        <taxon>Streptomycetaceae</taxon>
        <taxon>Yinghuangia</taxon>
    </lineage>
</organism>
<evidence type="ECO:0000313" key="1">
    <source>
        <dbReference type="EMBL" id="GAA4947335.1"/>
    </source>
</evidence>
<name>A0ABP9GMP0_9ACTN</name>
<accession>A0ABP9GMP0</accession>
<dbReference type="Proteomes" id="UP001500466">
    <property type="component" value="Unassembled WGS sequence"/>
</dbReference>